<evidence type="ECO:0000313" key="1">
    <source>
        <dbReference type="EMBL" id="EHO74564.1"/>
    </source>
</evidence>
<organism evidence="1 2">
    <name type="scientific">Prevotella micans F0438</name>
    <dbReference type="NCBI Taxonomy" id="883158"/>
    <lineage>
        <taxon>Bacteria</taxon>
        <taxon>Pseudomonadati</taxon>
        <taxon>Bacteroidota</taxon>
        <taxon>Bacteroidia</taxon>
        <taxon>Bacteroidales</taxon>
        <taxon>Prevotellaceae</taxon>
        <taxon>Prevotella</taxon>
    </lineage>
</organism>
<dbReference type="InterPro" id="IPR046070">
    <property type="entry name" value="DUF6029"/>
</dbReference>
<dbReference type="AlphaFoldDB" id="H1PZY0"/>
<dbReference type="eggNOG" id="ENOG502Z85N">
    <property type="taxonomic scope" value="Bacteria"/>
</dbReference>
<dbReference type="STRING" id="883158.HMPREF9140_00218"/>
<proteinExistence type="predicted"/>
<evidence type="ECO:0000313" key="2">
    <source>
        <dbReference type="Proteomes" id="UP000016023"/>
    </source>
</evidence>
<gene>
    <name evidence="1" type="ORF">HMPREF9140_00218</name>
</gene>
<reference evidence="1 2" key="1">
    <citation type="submission" date="2011-12" db="EMBL/GenBank/DDBJ databases">
        <title>The Genome Sequence of Prevotella micans F0438.</title>
        <authorList>
            <consortium name="The Broad Institute Genome Sequencing Platform"/>
            <person name="Earl A."/>
            <person name="Ward D."/>
            <person name="Feldgarden M."/>
            <person name="Gevers D."/>
            <person name="Izard J."/>
            <person name="Baranova O.V."/>
            <person name="Blanton J.M."/>
            <person name="Wade W.G."/>
            <person name="Dewhirst F.E."/>
            <person name="Young S.K."/>
            <person name="Zeng Q."/>
            <person name="Gargeya S."/>
            <person name="Fitzgerald M."/>
            <person name="Haas B."/>
            <person name="Abouelleil A."/>
            <person name="Alvarado L."/>
            <person name="Arachchi H.M."/>
            <person name="Berlin A."/>
            <person name="Chapman S.B."/>
            <person name="Gearin G."/>
            <person name="Goldberg J."/>
            <person name="Griggs A."/>
            <person name="Gujja S."/>
            <person name="Hansen M."/>
            <person name="Heiman D."/>
            <person name="Howarth C."/>
            <person name="Larimer J."/>
            <person name="Lui A."/>
            <person name="MacDonald P.J.P."/>
            <person name="McCowen C."/>
            <person name="Montmayeur A."/>
            <person name="Murphy C."/>
            <person name="Neiman D."/>
            <person name="Pearson M."/>
            <person name="Priest M."/>
            <person name="Roberts A."/>
            <person name="Saif S."/>
            <person name="Shea T."/>
            <person name="Sisk P."/>
            <person name="Stolte C."/>
            <person name="Sykes S."/>
            <person name="Wortman J."/>
            <person name="Nusbaum C."/>
            <person name="Birren B."/>
        </authorList>
    </citation>
    <scope>NUCLEOTIDE SEQUENCE [LARGE SCALE GENOMIC DNA]</scope>
    <source>
        <strain evidence="1 2">F0438</strain>
    </source>
</reference>
<dbReference type="PATRIC" id="fig|883158.3.peg.226"/>
<keyword evidence="2" id="KW-1185">Reference proteome</keyword>
<accession>H1PZY0</accession>
<dbReference type="HOGENOM" id="CLU_491626_0_0_10"/>
<protein>
    <submittedName>
        <fullName evidence="1">Uncharacterized protein</fullName>
    </submittedName>
</protein>
<comment type="caution">
    <text evidence="1">The sequence shown here is derived from an EMBL/GenBank/DDBJ whole genome shotgun (WGS) entry which is preliminary data.</text>
</comment>
<dbReference type="Pfam" id="PF19494">
    <property type="entry name" value="DUF6029"/>
    <property type="match status" value="1"/>
</dbReference>
<dbReference type="Proteomes" id="UP000016023">
    <property type="component" value="Unassembled WGS sequence"/>
</dbReference>
<dbReference type="EMBL" id="AGWK01000006">
    <property type="protein sequence ID" value="EHO74564.1"/>
    <property type="molecule type" value="Genomic_DNA"/>
</dbReference>
<sequence length="547" mass="62196">MAVLTLSTAIYAQEETDNNKVTLSGSIQSDVLIPQEDTKIGSPKYDDWALTNTYADLNLMSKNIDAGLRFEFLKHPLPGFEKDFKGWGVPYFYIKGKFEKLEITAGNFYDQFGSGFILRNYEERSLGIDNSLLGVRFVYKPYKGIRFKALTGEQRRYWGHSPSWISGTDLELNLDEWFKRLQESDTRIMLGGSFVNKYEDDENDQIFADATHKLNLPQNVNAFDARLQIQKGGFNVLAEYAHKTQDPSFDNGYIYRNGNVAMLSASYSKKGLSFLVQAKRSDNFSFRSRRTMTGTSSFINHLPAFTEDQTYALAALYPYATHPDGEWAYQAQFGYNFKRRTAIGGRYGMNLKVNFSHVHAIDRTPNLTGSVNGTTALGTKGYGSAFFKWGDQTYYQDINIQLERRLTKSFKLSLMYMNQFYNKTIVEGHGGMVHSDIFIADGRYTISPKMTLRGEAQYLATKGDQGNWMFGLLELSIVPHWMFTVSDEYNSGDTKLHYYQGFVTFNAGAHRLQLGYGRTRAGFNCSGGVCRYVPASKGFTLSYNYNF</sequence>
<name>H1PZY0_9BACT</name>